<reference evidence="2" key="2">
    <citation type="journal article" date="2018" name="Mol. Plant Microbe Interact.">
        <title>Genome sequence resources for the wheat stripe rust pathogen (Puccinia striiformis f. sp. tritici) and the barley stripe rust pathogen (Puccinia striiformis f. sp. hordei).</title>
        <authorList>
            <person name="Xia C."/>
            <person name="Wang M."/>
            <person name="Yin C."/>
            <person name="Cornejo O.E."/>
            <person name="Hulbert S.H."/>
            <person name="Chen X."/>
        </authorList>
    </citation>
    <scope>NUCLEOTIDE SEQUENCE [LARGE SCALE GENOMIC DNA]</scope>
    <source>
        <strain evidence="2">93-210</strain>
    </source>
</reference>
<dbReference type="Proteomes" id="UP001060170">
    <property type="component" value="Chromosome 3"/>
</dbReference>
<reference evidence="2" key="1">
    <citation type="journal article" date="2018" name="BMC Genomics">
        <title>Genomic insights into host adaptation between the wheat stripe rust pathogen (Puccinia striiformis f. sp. tritici) and the barley stripe rust pathogen (Puccinia striiformis f. sp. hordei).</title>
        <authorList>
            <person name="Xia C."/>
            <person name="Wang M."/>
            <person name="Yin C."/>
            <person name="Cornejo O.E."/>
            <person name="Hulbert S.H."/>
            <person name="Chen X."/>
        </authorList>
    </citation>
    <scope>NUCLEOTIDE SEQUENCE [LARGE SCALE GENOMIC DNA]</scope>
    <source>
        <strain evidence="2">93-210</strain>
    </source>
</reference>
<evidence type="ECO:0000313" key="2">
    <source>
        <dbReference type="Proteomes" id="UP001060170"/>
    </source>
</evidence>
<accession>A0ACC0ESX7</accession>
<gene>
    <name evidence="1" type="ORF">MJO28_002912</name>
</gene>
<keyword evidence="2" id="KW-1185">Reference proteome</keyword>
<proteinExistence type="predicted"/>
<protein>
    <submittedName>
        <fullName evidence="1">Uncharacterized protein</fullName>
    </submittedName>
</protein>
<name>A0ACC0ESX7_9BASI</name>
<dbReference type="EMBL" id="CM045867">
    <property type="protein sequence ID" value="KAI7959121.1"/>
    <property type="molecule type" value="Genomic_DNA"/>
</dbReference>
<comment type="caution">
    <text evidence="1">The sequence shown here is derived from an EMBL/GenBank/DDBJ whole genome shotgun (WGS) entry which is preliminary data.</text>
</comment>
<evidence type="ECO:0000313" key="1">
    <source>
        <dbReference type="EMBL" id="KAI7959121.1"/>
    </source>
</evidence>
<organism evidence="1 2">
    <name type="scientific">Puccinia striiformis f. sp. tritici</name>
    <dbReference type="NCBI Taxonomy" id="168172"/>
    <lineage>
        <taxon>Eukaryota</taxon>
        <taxon>Fungi</taxon>
        <taxon>Dikarya</taxon>
        <taxon>Basidiomycota</taxon>
        <taxon>Pucciniomycotina</taxon>
        <taxon>Pucciniomycetes</taxon>
        <taxon>Pucciniales</taxon>
        <taxon>Pucciniaceae</taxon>
        <taxon>Puccinia</taxon>
    </lineage>
</organism>
<sequence length="731" mass="81810">MWLRHLATPAIRNPRGSGVRIQILKKISDKKDEALKAAIAAAALLHYGQPAKPLQIEAVFDLLRGKNTFLLAGTGFGKSRIPEMYFKMLPRTSRGVVLVLNPLDALGNNQVAEKEAAGFTAINLTKLSFNETEANKIANGEYQFVYLSPEIYLNNPLWEQVYFCPNFQNCLALIVVDEAHIIHQWGLMESEGSKNRRTLIGMLEDLGIFRPSYGKLGARFLTRNNKPILLMLATCWPMAIDGIKKSLKLENHNVSIIRGELTRPELRIIRVHMDGSMNLCSNLVDLFPTESDVADSLIVPSLIYCGTRNRTIHVMKALDRARKAGGRCLRPRSNFICRFHALTGNKDKLKVVQDYADGLFPIISCTMALGMGQNWSRVRSVIQIGRADPASICQMIGRCGRDGRPGLAIIIVEKSRRGGKNSVGDFDPNVLYDGHNDRMDALAITPVCLRIAFSMDNLLGYIPLYFSDPNYIKEQAQEQEANFSKCDCSNCSPECAEGLMRNMKFMTIENMNDFLARREWPAAPTEPVIKTNKRKRAAESPAFGKKIKLSKPLQEMLAVQLTTNFTTLFRKTYRKRMLFKSTNLFGKRQVDAIIKGFGTFDGVSGLQKAIGGKMIPGQLEMLKESIGDFTQGAVAEESKVIRDKASRDKEVIEEIKRKVAEERADKKEKAQVAKELKDNLSRIEAEKKAAQLVLDTERNAEQAAKLAVLIRLAGEAAERRGVESIHRGRYV</sequence>
<reference evidence="1 2" key="3">
    <citation type="journal article" date="2022" name="Microbiol. Spectr.">
        <title>Folding features and dynamics of 3D genome architecture in plant fungal pathogens.</title>
        <authorList>
            <person name="Xia C."/>
        </authorList>
    </citation>
    <scope>NUCLEOTIDE SEQUENCE [LARGE SCALE GENOMIC DNA]</scope>
    <source>
        <strain evidence="1 2">93-210</strain>
    </source>
</reference>